<evidence type="ECO:0000313" key="13">
    <source>
        <dbReference type="EMBL" id="MBI6630184.1"/>
    </source>
</evidence>
<dbReference type="GO" id="GO:0022857">
    <property type="term" value="F:transmembrane transporter activity"/>
    <property type="evidence" value="ECO:0007669"/>
    <property type="project" value="InterPro"/>
</dbReference>
<dbReference type="AlphaFoldDB" id="A0A934HL41"/>
<feature type="transmembrane region" description="Helical" evidence="11">
    <location>
        <begin position="115"/>
        <end position="135"/>
    </location>
</feature>
<keyword evidence="7" id="KW-0448">Lipopolysaccharide biosynthesis</keyword>
<protein>
    <submittedName>
        <fullName evidence="13">EamA family transporter</fullName>
    </submittedName>
</protein>
<organism evidence="13 14">
    <name type="scientific">Pontibaca salina</name>
    <dbReference type="NCBI Taxonomy" id="2795731"/>
    <lineage>
        <taxon>Bacteria</taxon>
        <taxon>Pseudomonadati</taxon>
        <taxon>Pseudomonadota</taxon>
        <taxon>Alphaproteobacteria</taxon>
        <taxon>Rhodobacterales</taxon>
        <taxon>Roseobacteraceae</taxon>
        <taxon>Pontibaca</taxon>
    </lineage>
</organism>
<proteinExistence type="predicted"/>
<dbReference type="PANTHER" id="PTHR30561:SF9">
    <property type="entry name" value="4-AMINO-4-DEOXY-L-ARABINOSE-PHOSPHOUNDECAPRENOL FLIPPASE SUBUNIT ARNF-RELATED"/>
    <property type="match status" value="1"/>
</dbReference>
<keyword evidence="10 11" id="KW-0472">Membrane</keyword>
<evidence type="ECO:0000256" key="5">
    <source>
        <dbReference type="ARBA" id="ARBA00022556"/>
    </source>
</evidence>
<reference evidence="13" key="1">
    <citation type="submission" date="2020-12" db="EMBL/GenBank/DDBJ databases">
        <title>Pontibaca salina gen. nov., sp. nov., isolated from marine sediment.</title>
        <authorList>
            <person name="Bo J."/>
            <person name="Wang S."/>
            <person name="Song X."/>
            <person name="Du Z."/>
        </authorList>
    </citation>
    <scope>NUCLEOTIDE SEQUENCE</scope>
    <source>
        <strain evidence="13">S1109L</strain>
    </source>
</reference>
<evidence type="ECO:0000256" key="8">
    <source>
        <dbReference type="ARBA" id="ARBA00022989"/>
    </source>
</evidence>
<sequence length="278" mass="29690">MSVFVFGSVVLAAFLHAAWNALIKGARSKANGALTLVLVQGVMGALIASTQPWPAGEVWLWLLGSGLFHTFYILFLGRAYEQGDLSRVYPIARGAAPMIVTLISAAVLLDRIAPFEYFGIFVLGLGVAIMAQGAFRNNESRRLVPLAFGSALMTAGYSLVDGLGARAAGDPTQYVAWLFVLNALFYLPISLWMGGRAVLPRSRGEWGRGTAAAAASYGAYAIAVWAMTEAPIALVAALRESSILFAVLIGWLLFRDRMDAPKALAAGMIVFGMVLTRI</sequence>
<feature type="transmembrane region" description="Helical" evidence="11">
    <location>
        <begin position="147"/>
        <end position="168"/>
    </location>
</feature>
<dbReference type="EMBL" id="JAEIJD010000007">
    <property type="protein sequence ID" value="MBI6630184.1"/>
    <property type="molecule type" value="Genomic_DNA"/>
</dbReference>
<keyword evidence="14" id="KW-1185">Reference proteome</keyword>
<comment type="subcellular location">
    <subcellularLocation>
        <location evidence="1">Cell membrane</location>
        <topology evidence="1">Multi-pass membrane protein</topology>
    </subcellularLocation>
</comment>
<feature type="transmembrane region" description="Helical" evidence="11">
    <location>
        <begin position="58"/>
        <end position="76"/>
    </location>
</feature>
<dbReference type="SUPFAM" id="SSF103481">
    <property type="entry name" value="Multidrug resistance efflux transporter EmrE"/>
    <property type="match status" value="2"/>
</dbReference>
<keyword evidence="4" id="KW-0997">Cell inner membrane</keyword>
<evidence type="ECO:0000256" key="6">
    <source>
        <dbReference type="ARBA" id="ARBA00022692"/>
    </source>
</evidence>
<evidence type="ECO:0000256" key="4">
    <source>
        <dbReference type="ARBA" id="ARBA00022519"/>
    </source>
</evidence>
<gene>
    <name evidence="13" type="ORF">JAO82_09860</name>
</gene>
<keyword evidence="9" id="KW-0443">Lipid metabolism</keyword>
<keyword evidence="3" id="KW-0444">Lipid biosynthesis</keyword>
<dbReference type="InterPro" id="IPR000390">
    <property type="entry name" value="Small_drug/metabolite_transptr"/>
</dbReference>
<evidence type="ECO:0000256" key="7">
    <source>
        <dbReference type="ARBA" id="ARBA00022985"/>
    </source>
</evidence>
<evidence type="ECO:0000256" key="1">
    <source>
        <dbReference type="ARBA" id="ARBA00004651"/>
    </source>
</evidence>
<keyword evidence="8 11" id="KW-1133">Transmembrane helix</keyword>
<comment type="caution">
    <text evidence="13">The sequence shown here is derived from an EMBL/GenBank/DDBJ whole genome shotgun (WGS) entry which is preliminary data.</text>
</comment>
<dbReference type="RefSeq" id="WP_198686210.1">
    <property type="nucleotide sequence ID" value="NZ_JAEIJD010000007.1"/>
</dbReference>
<name>A0A934HL41_9RHOB</name>
<accession>A0A934HL41</accession>
<dbReference type="Proteomes" id="UP000613255">
    <property type="component" value="Unassembled WGS sequence"/>
</dbReference>
<evidence type="ECO:0000256" key="10">
    <source>
        <dbReference type="ARBA" id="ARBA00023136"/>
    </source>
</evidence>
<dbReference type="Gene3D" id="1.10.3730.20">
    <property type="match status" value="2"/>
</dbReference>
<evidence type="ECO:0000313" key="14">
    <source>
        <dbReference type="Proteomes" id="UP000613255"/>
    </source>
</evidence>
<keyword evidence="2" id="KW-1003">Cell membrane</keyword>
<dbReference type="GO" id="GO:0009103">
    <property type="term" value="P:lipopolysaccharide biosynthetic process"/>
    <property type="evidence" value="ECO:0007669"/>
    <property type="project" value="UniProtKB-KW"/>
</dbReference>
<dbReference type="GO" id="GO:0009245">
    <property type="term" value="P:lipid A biosynthetic process"/>
    <property type="evidence" value="ECO:0007669"/>
    <property type="project" value="UniProtKB-KW"/>
</dbReference>
<feature type="transmembrane region" description="Helical" evidence="11">
    <location>
        <begin position="206"/>
        <end position="226"/>
    </location>
</feature>
<keyword evidence="5" id="KW-0441">Lipid A biosynthesis</keyword>
<keyword evidence="6 11" id="KW-0812">Transmembrane</keyword>
<dbReference type="PANTHER" id="PTHR30561">
    <property type="entry name" value="SMR FAMILY PROTON-DEPENDENT DRUG EFFLUX TRANSPORTER SUGE"/>
    <property type="match status" value="1"/>
</dbReference>
<evidence type="ECO:0000256" key="9">
    <source>
        <dbReference type="ARBA" id="ARBA00023098"/>
    </source>
</evidence>
<feature type="transmembrane region" description="Helical" evidence="11">
    <location>
        <begin position="174"/>
        <end position="194"/>
    </location>
</feature>
<evidence type="ECO:0000256" key="11">
    <source>
        <dbReference type="SAM" id="Phobius"/>
    </source>
</evidence>
<feature type="domain" description="EamA" evidence="12">
    <location>
        <begin position="9"/>
        <end position="130"/>
    </location>
</feature>
<dbReference type="InterPro" id="IPR037185">
    <property type="entry name" value="EmrE-like"/>
</dbReference>
<dbReference type="GO" id="GO:0005886">
    <property type="term" value="C:plasma membrane"/>
    <property type="evidence" value="ECO:0007669"/>
    <property type="project" value="UniProtKB-SubCell"/>
</dbReference>
<evidence type="ECO:0000256" key="2">
    <source>
        <dbReference type="ARBA" id="ARBA00022475"/>
    </source>
</evidence>
<evidence type="ECO:0000259" key="12">
    <source>
        <dbReference type="Pfam" id="PF00892"/>
    </source>
</evidence>
<feature type="transmembrane region" description="Helical" evidence="11">
    <location>
        <begin position="88"/>
        <end position="109"/>
    </location>
</feature>
<feature type="transmembrane region" description="Helical" evidence="11">
    <location>
        <begin position="232"/>
        <end position="254"/>
    </location>
</feature>
<dbReference type="Pfam" id="PF00892">
    <property type="entry name" value="EamA"/>
    <property type="match status" value="2"/>
</dbReference>
<feature type="domain" description="EamA" evidence="12">
    <location>
        <begin position="146"/>
        <end position="276"/>
    </location>
</feature>
<evidence type="ECO:0000256" key="3">
    <source>
        <dbReference type="ARBA" id="ARBA00022516"/>
    </source>
</evidence>
<dbReference type="InterPro" id="IPR000620">
    <property type="entry name" value="EamA_dom"/>
</dbReference>